<keyword evidence="3" id="KW-1185">Reference proteome</keyword>
<sequence>MRKTLLFLILLLSVFAFAQDQQLDSMIVALKKQKSIEKCRTLNSISDFYFHKDPVIGLKYADEAFVLASKIGYEKGKADALLQKGRHLMIKGDYEKSLATLDQSRKISLASKDACSVGMAYMET</sequence>
<evidence type="ECO:0000313" key="2">
    <source>
        <dbReference type="EMBL" id="NYA70669.1"/>
    </source>
</evidence>
<protein>
    <submittedName>
        <fullName evidence="2">Uncharacterized protein</fullName>
    </submittedName>
</protein>
<dbReference type="AlphaFoldDB" id="A0A7Y9C5Q8"/>
<dbReference type="Proteomes" id="UP000535020">
    <property type="component" value="Unassembled WGS sequence"/>
</dbReference>
<organism evidence="2 3">
    <name type="scientific">Flavobacterium agri</name>
    <dbReference type="NCBI Taxonomy" id="2743471"/>
    <lineage>
        <taxon>Bacteria</taxon>
        <taxon>Pseudomonadati</taxon>
        <taxon>Bacteroidota</taxon>
        <taxon>Flavobacteriia</taxon>
        <taxon>Flavobacteriales</taxon>
        <taxon>Flavobacteriaceae</taxon>
        <taxon>Flavobacterium</taxon>
    </lineage>
</organism>
<evidence type="ECO:0000313" key="3">
    <source>
        <dbReference type="Proteomes" id="UP000535020"/>
    </source>
</evidence>
<accession>A0A7Y9C5Q8</accession>
<name>A0A7Y9C5Q8_9FLAO</name>
<gene>
    <name evidence="2" type="ORF">HZF10_07035</name>
</gene>
<dbReference type="SUPFAM" id="SSF48452">
    <property type="entry name" value="TPR-like"/>
    <property type="match status" value="1"/>
</dbReference>
<dbReference type="RefSeq" id="WP_176005491.1">
    <property type="nucleotide sequence ID" value="NZ_JABWMI010000008.1"/>
</dbReference>
<feature type="chain" id="PRO_5031470746" evidence="1">
    <location>
        <begin position="19"/>
        <end position="124"/>
    </location>
</feature>
<dbReference type="EMBL" id="JACBJI010000002">
    <property type="protein sequence ID" value="NYA70669.1"/>
    <property type="molecule type" value="Genomic_DNA"/>
</dbReference>
<dbReference type="InterPro" id="IPR011990">
    <property type="entry name" value="TPR-like_helical_dom_sf"/>
</dbReference>
<proteinExistence type="predicted"/>
<keyword evidence="1" id="KW-0732">Signal</keyword>
<reference evidence="2 3" key="1">
    <citation type="submission" date="2020-07" db="EMBL/GenBank/DDBJ databases">
        <authorList>
            <person name="Sun Q."/>
        </authorList>
    </citation>
    <scope>NUCLEOTIDE SEQUENCE [LARGE SCALE GENOMIC DNA]</scope>
    <source>
        <strain evidence="2 3">MAH-1</strain>
    </source>
</reference>
<evidence type="ECO:0000256" key="1">
    <source>
        <dbReference type="SAM" id="SignalP"/>
    </source>
</evidence>
<feature type="signal peptide" evidence="1">
    <location>
        <begin position="1"/>
        <end position="18"/>
    </location>
</feature>
<dbReference type="Gene3D" id="1.25.40.10">
    <property type="entry name" value="Tetratricopeptide repeat domain"/>
    <property type="match status" value="1"/>
</dbReference>
<comment type="caution">
    <text evidence="2">The sequence shown here is derived from an EMBL/GenBank/DDBJ whole genome shotgun (WGS) entry which is preliminary data.</text>
</comment>